<dbReference type="SUPFAM" id="SSF52467">
    <property type="entry name" value="DHS-like NAD/FAD-binding domain"/>
    <property type="match status" value="1"/>
</dbReference>
<evidence type="ECO:0000259" key="3">
    <source>
        <dbReference type="PROSITE" id="PS50305"/>
    </source>
</evidence>
<dbReference type="InterPro" id="IPR029035">
    <property type="entry name" value="DHS-like_NAD/FAD-binding_dom"/>
</dbReference>
<feature type="non-terminal residue" evidence="4">
    <location>
        <position position="237"/>
    </location>
</feature>
<reference evidence="5" key="1">
    <citation type="journal article" date="2019" name="Int. J. Syst. Evol. Microbiol.">
        <title>The Global Catalogue of Microorganisms (GCM) 10K type strain sequencing project: providing services to taxonomists for standard genome sequencing and annotation.</title>
        <authorList>
            <consortium name="The Broad Institute Genomics Platform"/>
            <consortium name="The Broad Institute Genome Sequencing Center for Infectious Disease"/>
            <person name="Wu L."/>
            <person name="Ma J."/>
        </authorList>
    </citation>
    <scope>NUCLEOTIDE SEQUENCE [LARGE SCALE GENOMIC DNA]</scope>
    <source>
        <strain evidence="5">JCM 30346</strain>
    </source>
</reference>
<organism evidence="4 5">
    <name type="scientific">Sphaerisporangium aureirubrum</name>
    <dbReference type="NCBI Taxonomy" id="1544736"/>
    <lineage>
        <taxon>Bacteria</taxon>
        <taxon>Bacillati</taxon>
        <taxon>Actinomycetota</taxon>
        <taxon>Actinomycetes</taxon>
        <taxon>Streptosporangiales</taxon>
        <taxon>Streptosporangiaceae</taxon>
        <taxon>Sphaerisporangium</taxon>
    </lineage>
</organism>
<comment type="caution">
    <text evidence="2">Lacks conserved residue(s) required for the propagation of feature annotation.</text>
</comment>
<feature type="domain" description="Deacetylase sirtuin-type" evidence="3">
    <location>
        <begin position="1"/>
        <end position="237"/>
    </location>
</feature>
<dbReference type="RefSeq" id="WP_380761071.1">
    <property type="nucleotide sequence ID" value="NZ_JBHSRF010000078.1"/>
</dbReference>
<dbReference type="Gene3D" id="3.40.50.1220">
    <property type="entry name" value="TPP-binding domain"/>
    <property type="match status" value="1"/>
</dbReference>
<accession>A0ABW1NTG8</accession>
<proteinExistence type="predicted"/>
<evidence type="ECO:0000256" key="2">
    <source>
        <dbReference type="PROSITE-ProRule" id="PRU00236"/>
    </source>
</evidence>
<keyword evidence="5" id="KW-1185">Reference proteome</keyword>
<evidence type="ECO:0000313" key="4">
    <source>
        <dbReference type="EMBL" id="MFC6086165.1"/>
    </source>
</evidence>
<dbReference type="InterPro" id="IPR026590">
    <property type="entry name" value="Ssirtuin_cat_dom"/>
</dbReference>
<dbReference type="Pfam" id="PF13289">
    <property type="entry name" value="SIR2_2"/>
    <property type="match status" value="1"/>
</dbReference>
<dbReference type="EMBL" id="JBHSRF010000078">
    <property type="protein sequence ID" value="MFC6086165.1"/>
    <property type="molecule type" value="Genomic_DNA"/>
</dbReference>
<evidence type="ECO:0000256" key="1">
    <source>
        <dbReference type="ARBA" id="ARBA00023027"/>
    </source>
</evidence>
<name>A0ABW1NTG8_9ACTN</name>
<dbReference type="Proteomes" id="UP001596137">
    <property type="component" value="Unassembled WGS sequence"/>
</dbReference>
<gene>
    <name evidence="4" type="ORF">ACFP1K_33705</name>
</gene>
<dbReference type="PROSITE" id="PS50305">
    <property type="entry name" value="SIRTUIN"/>
    <property type="match status" value="1"/>
</dbReference>
<protein>
    <submittedName>
        <fullName evidence="4">SIR2 family protein</fullName>
    </submittedName>
</protein>
<evidence type="ECO:0000313" key="5">
    <source>
        <dbReference type="Proteomes" id="UP001596137"/>
    </source>
</evidence>
<sequence>MPIEALADGIRSSPRPVAVLAGAGVSHSAGVATGEDLLRLIAADHGEDPGPDPVDWYVARFGRFPDYFAMLQGDSGDRLSLPRHLFEHASPTPAHRALAAMAAQGLLGPFLTTNFDRYLEQALEDAGLTPRVAYDLDTMAAAEPVGPLVVKLHGDYLNLGVRDTPAALHTYHPVVDALLDRVLGDSPLLVCGWSASWDLPLGEALLRTAGGWATYWLQCGEPSLRGRGVMEGRSALV</sequence>
<comment type="caution">
    <text evidence="4">The sequence shown here is derived from an EMBL/GenBank/DDBJ whole genome shotgun (WGS) entry which is preliminary data.</text>
</comment>
<keyword evidence="1" id="KW-0520">NAD</keyword>